<keyword evidence="1" id="KW-0812">Transmembrane</keyword>
<comment type="caution">
    <text evidence="2">The sequence shown here is derived from an EMBL/GenBank/DDBJ whole genome shotgun (WGS) entry which is preliminary data.</text>
</comment>
<sequence>MHLNPMYHLRNAWNAAHSIWGKIAIVLFYAFIWLQIIWAAQIVIWPRAGWECFYEGLSEYAAAGIESYLVAMNILTIGFYLYADRGGIKVWNVVMVCFFNTWWSLIMLPGFKSMNELEGAPQGCDDILNVASFVLKMLLWWPIAALLCSVMEHINTPTGTLAETAPIV</sequence>
<name>A0ABD3QN75_9STRA</name>
<keyword evidence="1" id="KW-0472">Membrane</keyword>
<evidence type="ECO:0000313" key="2">
    <source>
        <dbReference type="EMBL" id="KAL3801743.1"/>
    </source>
</evidence>
<proteinExistence type="predicted"/>
<dbReference type="AlphaFoldDB" id="A0ABD3QN75"/>
<dbReference type="EMBL" id="JALLPJ020000123">
    <property type="protein sequence ID" value="KAL3801743.1"/>
    <property type="molecule type" value="Genomic_DNA"/>
</dbReference>
<evidence type="ECO:0000256" key="1">
    <source>
        <dbReference type="SAM" id="Phobius"/>
    </source>
</evidence>
<evidence type="ECO:0000313" key="3">
    <source>
        <dbReference type="Proteomes" id="UP001530400"/>
    </source>
</evidence>
<feature type="transmembrane region" description="Helical" evidence="1">
    <location>
        <begin position="20"/>
        <end position="40"/>
    </location>
</feature>
<feature type="transmembrane region" description="Helical" evidence="1">
    <location>
        <begin position="60"/>
        <end position="83"/>
    </location>
</feature>
<gene>
    <name evidence="2" type="ORF">ACHAWO_013892</name>
</gene>
<accession>A0ABD3QN75</accession>
<protein>
    <submittedName>
        <fullName evidence="2">Uncharacterized protein</fullName>
    </submittedName>
</protein>
<feature type="transmembrane region" description="Helical" evidence="1">
    <location>
        <begin position="127"/>
        <end position="148"/>
    </location>
</feature>
<keyword evidence="1" id="KW-1133">Transmembrane helix</keyword>
<organism evidence="2 3">
    <name type="scientific">Cyclotella atomus</name>
    <dbReference type="NCBI Taxonomy" id="382360"/>
    <lineage>
        <taxon>Eukaryota</taxon>
        <taxon>Sar</taxon>
        <taxon>Stramenopiles</taxon>
        <taxon>Ochrophyta</taxon>
        <taxon>Bacillariophyta</taxon>
        <taxon>Coscinodiscophyceae</taxon>
        <taxon>Thalassiosirophycidae</taxon>
        <taxon>Stephanodiscales</taxon>
        <taxon>Stephanodiscaceae</taxon>
        <taxon>Cyclotella</taxon>
    </lineage>
</organism>
<reference evidence="2 3" key="1">
    <citation type="submission" date="2024-10" db="EMBL/GenBank/DDBJ databases">
        <title>Updated reference genomes for cyclostephanoid diatoms.</title>
        <authorList>
            <person name="Roberts W.R."/>
            <person name="Alverson A.J."/>
        </authorList>
    </citation>
    <scope>NUCLEOTIDE SEQUENCE [LARGE SCALE GENOMIC DNA]</scope>
    <source>
        <strain evidence="2 3">AJA010-31</strain>
    </source>
</reference>
<dbReference type="Proteomes" id="UP001530400">
    <property type="component" value="Unassembled WGS sequence"/>
</dbReference>
<keyword evidence="3" id="KW-1185">Reference proteome</keyword>
<feature type="transmembrane region" description="Helical" evidence="1">
    <location>
        <begin position="90"/>
        <end position="107"/>
    </location>
</feature>